<evidence type="ECO:0000256" key="1">
    <source>
        <dbReference type="ARBA" id="ARBA00004453"/>
    </source>
</evidence>
<comment type="similarity">
    <text evidence="2">Belongs to the histone-like protein H-NS family.</text>
</comment>
<dbReference type="OrthoDB" id="5297879at2"/>
<dbReference type="GO" id="GO:0003680">
    <property type="term" value="F:minor groove of adenine-thymine-rich DNA binding"/>
    <property type="evidence" value="ECO:0007669"/>
    <property type="project" value="TreeGrafter"/>
</dbReference>
<keyword evidence="5" id="KW-0175">Coiled coil</keyword>
<evidence type="ECO:0000259" key="6">
    <source>
        <dbReference type="SMART" id="SM00528"/>
    </source>
</evidence>
<name>A0A318LFA2_9NEIS</name>
<dbReference type="GO" id="GO:0000976">
    <property type="term" value="F:transcription cis-regulatory region binding"/>
    <property type="evidence" value="ECO:0007669"/>
    <property type="project" value="TreeGrafter"/>
</dbReference>
<dbReference type="GO" id="GO:0009295">
    <property type="term" value="C:nucleoid"/>
    <property type="evidence" value="ECO:0007669"/>
    <property type="project" value="UniProtKB-SubCell"/>
</dbReference>
<evidence type="ECO:0000256" key="4">
    <source>
        <dbReference type="ARBA" id="ARBA00023125"/>
    </source>
</evidence>
<sequence>MVDFQTFTFQELLQLKVELEVELKKREQEEKAAARKKILEIARTFNFDLDELFTSPKAGAGAPRRVVEPKYINPKDPEQTWTGRGRQPVWVQEHQANGGTLEELLINKA</sequence>
<dbReference type="SMART" id="SM00528">
    <property type="entry name" value="HNS"/>
    <property type="match status" value="1"/>
</dbReference>
<evidence type="ECO:0000256" key="3">
    <source>
        <dbReference type="ARBA" id="ARBA00022490"/>
    </source>
</evidence>
<feature type="coiled-coil region" evidence="5">
    <location>
        <begin position="9"/>
        <end position="44"/>
    </location>
</feature>
<proteinExistence type="inferred from homology"/>
<evidence type="ECO:0000256" key="2">
    <source>
        <dbReference type="ARBA" id="ARBA00010610"/>
    </source>
</evidence>
<comment type="subcellular location">
    <subcellularLocation>
        <location evidence="1">Cytoplasm</location>
        <location evidence="1">Nucleoid</location>
    </subcellularLocation>
</comment>
<dbReference type="AlphaFoldDB" id="A0A318LFA2"/>
<dbReference type="SUPFAM" id="SSF81273">
    <property type="entry name" value="H-NS histone-like proteins"/>
    <property type="match status" value="1"/>
</dbReference>
<keyword evidence="3" id="KW-0963">Cytoplasm</keyword>
<dbReference type="InterPro" id="IPR027444">
    <property type="entry name" value="H-NS_C_dom"/>
</dbReference>
<dbReference type="Proteomes" id="UP000247555">
    <property type="component" value="Unassembled WGS sequence"/>
</dbReference>
<comment type="caution">
    <text evidence="7">The sequence shown here is derived from an EMBL/GenBank/DDBJ whole genome shotgun (WGS) entry which is preliminary data.</text>
</comment>
<keyword evidence="8" id="KW-1185">Reference proteome</keyword>
<dbReference type="RefSeq" id="WP_110389990.1">
    <property type="nucleotide sequence ID" value="NZ_CALCOA010000224.1"/>
</dbReference>
<reference evidence="7 8" key="1">
    <citation type="submission" date="2018-05" db="EMBL/GenBank/DDBJ databases">
        <title>Genomic Encyclopedia of Type Strains, Phase IV (KMG-IV): sequencing the most valuable type-strain genomes for metagenomic binning, comparative biology and taxonomic classification.</title>
        <authorList>
            <person name="Goeker M."/>
        </authorList>
    </citation>
    <scope>NUCLEOTIDE SEQUENCE [LARGE SCALE GENOMIC DNA]</scope>
    <source>
        <strain evidence="7 8">DSM 29661</strain>
    </source>
</reference>
<dbReference type="InterPro" id="IPR037150">
    <property type="entry name" value="H-NS_C_dom_sf"/>
</dbReference>
<gene>
    <name evidence="7" type="ORF">DFR34_10468</name>
</gene>
<feature type="domain" description="DNA-binding protein H-NS-like C-terminal" evidence="6">
    <location>
        <begin position="61"/>
        <end position="106"/>
    </location>
</feature>
<dbReference type="GO" id="GO:0032993">
    <property type="term" value="C:protein-DNA complex"/>
    <property type="evidence" value="ECO:0007669"/>
    <property type="project" value="TreeGrafter"/>
</dbReference>
<dbReference type="PANTHER" id="PTHR38097">
    <property type="match status" value="1"/>
</dbReference>
<accession>A0A318LFA2</accession>
<protein>
    <submittedName>
        <fullName evidence="7">DNA-binding protein H-NS</fullName>
    </submittedName>
</protein>
<dbReference type="EMBL" id="QJKI01000004">
    <property type="protein sequence ID" value="PXX80297.1"/>
    <property type="molecule type" value="Genomic_DNA"/>
</dbReference>
<dbReference type="GO" id="GO:0001217">
    <property type="term" value="F:DNA-binding transcription repressor activity"/>
    <property type="evidence" value="ECO:0007669"/>
    <property type="project" value="TreeGrafter"/>
</dbReference>
<dbReference type="Pfam" id="PF00816">
    <property type="entry name" value="Histone_HNS"/>
    <property type="match status" value="1"/>
</dbReference>
<dbReference type="GO" id="GO:0005829">
    <property type="term" value="C:cytosol"/>
    <property type="evidence" value="ECO:0007669"/>
    <property type="project" value="TreeGrafter"/>
</dbReference>
<organism evidence="7 8">
    <name type="scientific">Rivihabitans pingtungensis</name>
    <dbReference type="NCBI Taxonomy" id="1054498"/>
    <lineage>
        <taxon>Bacteria</taxon>
        <taxon>Pseudomonadati</taxon>
        <taxon>Pseudomonadota</taxon>
        <taxon>Betaproteobacteria</taxon>
        <taxon>Neisseriales</taxon>
        <taxon>Aquaspirillaceae</taxon>
        <taxon>Rivihabitans</taxon>
    </lineage>
</organism>
<evidence type="ECO:0000313" key="8">
    <source>
        <dbReference type="Proteomes" id="UP000247555"/>
    </source>
</evidence>
<dbReference type="GO" id="GO:0003681">
    <property type="term" value="F:bent DNA binding"/>
    <property type="evidence" value="ECO:0007669"/>
    <property type="project" value="TreeGrafter"/>
</dbReference>
<keyword evidence="4 7" id="KW-0238">DNA-binding</keyword>
<dbReference type="PANTHER" id="PTHR38097:SF2">
    <property type="entry name" value="DNA-BINDING PROTEIN STPA"/>
    <property type="match status" value="1"/>
</dbReference>
<dbReference type="Gene3D" id="4.10.430.10">
    <property type="entry name" value="Histone-like protein H-NS, C-terminal domain"/>
    <property type="match status" value="1"/>
</dbReference>
<evidence type="ECO:0000313" key="7">
    <source>
        <dbReference type="EMBL" id="PXX80297.1"/>
    </source>
</evidence>
<evidence type="ECO:0000256" key="5">
    <source>
        <dbReference type="SAM" id="Coils"/>
    </source>
</evidence>